<proteinExistence type="inferred from homology"/>
<dbReference type="GO" id="GO:0016413">
    <property type="term" value="F:O-acetyltransferase activity"/>
    <property type="evidence" value="ECO:0007669"/>
    <property type="project" value="TreeGrafter"/>
</dbReference>
<evidence type="ECO:0000256" key="3">
    <source>
        <dbReference type="ARBA" id="ARBA00022475"/>
    </source>
</evidence>
<keyword evidence="6 7" id="KW-0472">Membrane</keyword>
<evidence type="ECO:0000313" key="9">
    <source>
        <dbReference type="EMBL" id="OAB47841.1"/>
    </source>
</evidence>
<feature type="transmembrane region" description="Helical" evidence="7">
    <location>
        <begin position="272"/>
        <end position="293"/>
    </location>
</feature>
<dbReference type="InterPro" id="IPR002656">
    <property type="entry name" value="Acyl_transf_3_dom"/>
</dbReference>
<dbReference type="Proteomes" id="UP000077355">
    <property type="component" value="Unassembled WGS sequence"/>
</dbReference>
<dbReference type="RefSeq" id="WP_068646948.1">
    <property type="nucleotide sequence ID" value="NZ_CP043611.1"/>
</dbReference>
<dbReference type="GO" id="GO:0009246">
    <property type="term" value="P:enterobacterial common antigen biosynthetic process"/>
    <property type="evidence" value="ECO:0007669"/>
    <property type="project" value="TreeGrafter"/>
</dbReference>
<comment type="similarity">
    <text evidence="2">Belongs to the acyltransferase 3 family.</text>
</comment>
<gene>
    <name evidence="9" type="ORF">PBAT_04335</name>
</gene>
<evidence type="ECO:0000256" key="4">
    <source>
        <dbReference type="ARBA" id="ARBA00022692"/>
    </source>
</evidence>
<evidence type="ECO:0000256" key="7">
    <source>
        <dbReference type="SAM" id="Phobius"/>
    </source>
</evidence>
<dbReference type="GO" id="GO:0005886">
    <property type="term" value="C:plasma membrane"/>
    <property type="evidence" value="ECO:0007669"/>
    <property type="project" value="UniProtKB-SubCell"/>
</dbReference>
<feature type="domain" description="Acyltransferase 3" evidence="8">
    <location>
        <begin position="11"/>
        <end position="357"/>
    </location>
</feature>
<feature type="transmembrane region" description="Helical" evidence="7">
    <location>
        <begin position="196"/>
        <end position="215"/>
    </location>
</feature>
<dbReference type="PANTHER" id="PTHR40074">
    <property type="entry name" value="O-ACETYLTRANSFERASE WECH"/>
    <property type="match status" value="1"/>
</dbReference>
<keyword evidence="5 7" id="KW-1133">Transmembrane helix</keyword>
<keyword evidence="9" id="KW-0012">Acyltransferase</keyword>
<feature type="transmembrane region" description="Helical" evidence="7">
    <location>
        <begin position="235"/>
        <end position="257"/>
    </location>
</feature>
<dbReference type="Pfam" id="PF01757">
    <property type="entry name" value="Acyl_transf_3"/>
    <property type="match status" value="1"/>
</dbReference>
<dbReference type="EMBL" id="LVJI01000003">
    <property type="protein sequence ID" value="OAB47841.1"/>
    <property type="molecule type" value="Genomic_DNA"/>
</dbReference>
<keyword evidence="4 7" id="KW-0812">Transmembrane</keyword>
<evidence type="ECO:0000256" key="6">
    <source>
        <dbReference type="ARBA" id="ARBA00023136"/>
    </source>
</evidence>
<comment type="subcellular location">
    <subcellularLocation>
        <location evidence="1">Cell membrane</location>
        <topology evidence="1">Multi-pass membrane protein</topology>
    </subcellularLocation>
</comment>
<evidence type="ECO:0000256" key="2">
    <source>
        <dbReference type="ARBA" id="ARBA00007400"/>
    </source>
</evidence>
<keyword evidence="10" id="KW-1185">Reference proteome</keyword>
<evidence type="ECO:0000256" key="5">
    <source>
        <dbReference type="ARBA" id="ARBA00022989"/>
    </source>
</evidence>
<feature type="transmembrane region" description="Helical" evidence="7">
    <location>
        <begin position="127"/>
        <end position="153"/>
    </location>
</feature>
<dbReference type="PANTHER" id="PTHR40074:SF2">
    <property type="entry name" value="O-ACETYLTRANSFERASE WECH"/>
    <property type="match status" value="1"/>
</dbReference>
<feature type="transmembrane region" description="Helical" evidence="7">
    <location>
        <begin position="165"/>
        <end position="184"/>
    </location>
</feature>
<sequence length="399" mass="46847">MTLIKKERLPQLDVFRALALLGVLNVHASSYAAGVQALSSPFYYVYNFMNIFFKYGTSSFIFLSGFVLFYNYYERPITIRLISRFYGRRLLYIILPYLIASTAYFVYSKYTLGQLNSRPYVELWLELRTALLTGTAYTHLYFVFISIQFYILFPFILKLLQSKRSFVRWAILIGIALQWAFVLYNKYNLHLLNKGSYAITYLAYYMMGAYIAINFGRIKSWLMNPWDLLTDGQKLWTVTLWVSWLASAFVHVQLWYYTRTTGNTVGSLWYELIWNVHSMLSALVLLHATFVIYRKLFSKGVAFLTRMGELSFAIYLLHPFILAQYRRFRYQISPESIGYLIFILGGLFVTLFLSWGIIQFYFKRVSWSWVFLGNVPRSLSPKAKKLAKQVKKQSTELSS</sequence>
<evidence type="ECO:0000313" key="10">
    <source>
        <dbReference type="Proteomes" id="UP000077355"/>
    </source>
</evidence>
<organism evidence="9 10">
    <name type="scientific">Paenibacillus antarcticus</name>
    <dbReference type="NCBI Taxonomy" id="253703"/>
    <lineage>
        <taxon>Bacteria</taxon>
        <taxon>Bacillati</taxon>
        <taxon>Bacillota</taxon>
        <taxon>Bacilli</taxon>
        <taxon>Bacillales</taxon>
        <taxon>Paenibacillaceae</taxon>
        <taxon>Paenibacillus</taxon>
    </lineage>
</organism>
<feature type="transmembrane region" description="Helical" evidence="7">
    <location>
        <begin position="337"/>
        <end position="362"/>
    </location>
</feature>
<name>A0A168QJ41_9BACL</name>
<comment type="caution">
    <text evidence="9">The sequence shown here is derived from an EMBL/GenBank/DDBJ whole genome shotgun (WGS) entry which is preliminary data.</text>
</comment>
<evidence type="ECO:0000256" key="1">
    <source>
        <dbReference type="ARBA" id="ARBA00004651"/>
    </source>
</evidence>
<dbReference type="AlphaFoldDB" id="A0A168QJ41"/>
<keyword evidence="9" id="KW-0808">Transferase</keyword>
<reference evidence="9 10" key="1">
    <citation type="submission" date="2016-03" db="EMBL/GenBank/DDBJ databases">
        <title>Draft genome sequence of Paenibacillus antarcticus CECT 5836.</title>
        <authorList>
            <person name="Shin S.-K."/>
            <person name="Yi H."/>
        </authorList>
    </citation>
    <scope>NUCLEOTIDE SEQUENCE [LARGE SCALE GENOMIC DNA]</scope>
    <source>
        <strain evidence="9 10">CECT 5836</strain>
    </source>
</reference>
<accession>A0A168QJ41</accession>
<evidence type="ECO:0000259" key="8">
    <source>
        <dbReference type="Pfam" id="PF01757"/>
    </source>
</evidence>
<feature type="transmembrane region" description="Helical" evidence="7">
    <location>
        <begin position="90"/>
        <end position="107"/>
    </location>
</feature>
<keyword evidence="3" id="KW-1003">Cell membrane</keyword>
<feature type="transmembrane region" description="Helical" evidence="7">
    <location>
        <begin position="300"/>
        <end position="317"/>
    </location>
</feature>
<feature type="transmembrane region" description="Helical" evidence="7">
    <location>
        <begin position="52"/>
        <end position="70"/>
    </location>
</feature>
<protein>
    <submittedName>
        <fullName evidence="9">Acyltransferase</fullName>
    </submittedName>
</protein>
<dbReference type="OrthoDB" id="65129at2"/>